<evidence type="ECO:0000313" key="2">
    <source>
        <dbReference type="EMBL" id="PWE55246.1"/>
    </source>
</evidence>
<name>A0A2U2DPK3_9HYPH</name>
<feature type="region of interest" description="Disordered" evidence="1">
    <location>
        <begin position="52"/>
        <end position="80"/>
    </location>
</feature>
<sequence length="80" mass="9614">MTENHDDIETIRQRLHSLQSHSERQEQKSRYVPNRHTRLIRRIIRLLARDQRRYGGRRPMEIPPASLQSGVDREVSKDEI</sequence>
<dbReference type="AlphaFoldDB" id="A0A2U2DPK3"/>
<evidence type="ECO:0000256" key="1">
    <source>
        <dbReference type="SAM" id="MobiDB-lite"/>
    </source>
</evidence>
<feature type="region of interest" description="Disordered" evidence="1">
    <location>
        <begin position="1"/>
        <end position="34"/>
    </location>
</feature>
<organism evidence="2 3">
    <name type="scientific">Metarhizobium album</name>
    <dbReference type="NCBI Taxonomy" id="2182425"/>
    <lineage>
        <taxon>Bacteria</taxon>
        <taxon>Pseudomonadati</taxon>
        <taxon>Pseudomonadota</taxon>
        <taxon>Alphaproteobacteria</taxon>
        <taxon>Hyphomicrobiales</taxon>
        <taxon>Rhizobiaceae</taxon>
        <taxon>Metarhizobium</taxon>
    </lineage>
</organism>
<keyword evidence="3" id="KW-1185">Reference proteome</keyword>
<dbReference type="EMBL" id="QFBC01000007">
    <property type="protein sequence ID" value="PWE55246.1"/>
    <property type="molecule type" value="Genomic_DNA"/>
</dbReference>
<dbReference type="RefSeq" id="WP_109459544.1">
    <property type="nucleotide sequence ID" value="NZ_QFBC01000007.1"/>
</dbReference>
<dbReference type="Proteomes" id="UP000245252">
    <property type="component" value="Unassembled WGS sequence"/>
</dbReference>
<gene>
    <name evidence="2" type="ORF">DEM27_17625</name>
</gene>
<comment type="caution">
    <text evidence="2">The sequence shown here is derived from an EMBL/GenBank/DDBJ whole genome shotgun (WGS) entry which is preliminary data.</text>
</comment>
<feature type="compositionally biased region" description="Basic and acidic residues" evidence="1">
    <location>
        <begin position="1"/>
        <end position="12"/>
    </location>
</feature>
<feature type="compositionally biased region" description="Basic and acidic residues" evidence="1">
    <location>
        <begin position="71"/>
        <end position="80"/>
    </location>
</feature>
<reference evidence="2 3" key="1">
    <citation type="submission" date="2018-05" db="EMBL/GenBank/DDBJ databases">
        <title>The draft genome of strain NS-104.</title>
        <authorList>
            <person name="Hang P."/>
            <person name="Jiang J."/>
        </authorList>
    </citation>
    <scope>NUCLEOTIDE SEQUENCE [LARGE SCALE GENOMIC DNA]</scope>
    <source>
        <strain evidence="2 3">NS-104</strain>
    </source>
</reference>
<protein>
    <submittedName>
        <fullName evidence="2">Uncharacterized protein</fullName>
    </submittedName>
</protein>
<accession>A0A2U2DPK3</accession>
<evidence type="ECO:0000313" key="3">
    <source>
        <dbReference type="Proteomes" id="UP000245252"/>
    </source>
</evidence>
<proteinExistence type="predicted"/>